<reference evidence="6 7" key="1">
    <citation type="submission" date="2019-03" db="EMBL/GenBank/DDBJ databases">
        <authorList>
            <person name="Fan P."/>
        </authorList>
    </citation>
    <scope>NUCLEOTIDE SEQUENCE [LARGE SCALE GENOMIC DNA]</scope>
    <source>
        <strain evidence="6 7">KCJ4950</strain>
    </source>
</reference>
<keyword evidence="3" id="KW-0804">Transcription</keyword>
<dbReference type="InterPro" id="IPR036390">
    <property type="entry name" value="WH_DNA-bd_sf"/>
</dbReference>
<feature type="domain" description="IclR-ED" evidence="5">
    <location>
        <begin position="51"/>
        <end position="239"/>
    </location>
</feature>
<dbReference type="RefSeq" id="WP_132870040.1">
    <property type="nucleotide sequence ID" value="NZ_SJWY01000329.1"/>
</dbReference>
<evidence type="ECO:0000313" key="6">
    <source>
        <dbReference type="EMBL" id="TDE69517.1"/>
    </source>
</evidence>
<organism evidence="6 7">
    <name type="scientific">Streptococcus vicugnae</name>
    <dbReference type="NCBI Taxonomy" id="2740579"/>
    <lineage>
        <taxon>Bacteria</taxon>
        <taxon>Bacillati</taxon>
        <taxon>Bacillota</taxon>
        <taxon>Bacilli</taxon>
        <taxon>Lactobacillales</taxon>
        <taxon>Streptococcaceae</taxon>
        <taxon>Streptococcus</taxon>
    </lineage>
</organism>
<dbReference type="PANTHER" id="PTHR30136">
    <property type="entry name" value="HELIX-TURN-HELIX TRANSCRIPTIONAL REGULATOR, ICLR FAMILY"/>
    <property type="match status" value="1"/>
</dbReference>
<protein>
    <submittedName>
        <fullName evidence="6">IclR family transcriptional regulator</fullName>
    </submittedName>
</protein>
<evidence type="ECO:0000259" key="4">
    <source>
        <dbReference type="PROSITE" id="PS51077"/>
    </source>
</evidence>
<dbReference type="Gene3D" id="1.10.10.10">
    <property type="entry name" value="Winged helix-like DNA-binding domain superfamily/Winged helix DNA-binding domain"/>
    <property type="match status" value="1"/>
</dbReference>
<dbReference type="GO" id="GO:0003700">
    <property type="term" value="F:DNA-binding transcription factor activity"/>
    <property type="evidence" value="ECO:0007669"/>
    <property type="project" value="TreeGrafter"/>
</dbReference>
<dbReference type="PROSITE" id="PS51077">
    <property type="entry name" value="HTH_ICLR"/>
    <property type="match status" value="1"/>
</dbReference>
<feature type="non-terminal residue" evidence="6">
    <location>
        <position position="1"/>
    </location>
</feature>
<proteinExistence type="predicted"/>
<dbReference type="Pfam" id="PF09339">
    <property type="entry name" value="HTH_IclR"/>
    <property type="match status" value="1"/>
</dbReference>
<dbReference type="SUPFAM" id="SSF55781">
    <property type="entry name" value="GAF domain-like"/>
    <property type="match status" value="1"/>
</dbReference>
<dbReference type="PANTHER" id="PTHR30136:SF35">
    <property type="entry name" value="HTH-TYPE TRANSCRIPTIONAL REGULATOR RV1719"/>
    <property type="match status" value="1"/>
</dbReference>
<dbReference type="Pfam" id="PF01614">
    <property type="entry name" value="IclR_C"/>
    <property type="match status" value="1"/>
</dbReference>
<dbReference type="InterPro" id="IPR014757">
    <property type="entry name" value="Tscrpt_reg_IclR_C"/>
</dbReference>
<keyword evidence="2" id="KW-0238">DNA-binding</keyword>
<dbReference type="InterPro" id="IPR050707">
    <property type="entry name" value="HTH_MetabolicPath_Reg"/>
</dbReference>
<name>A0A4R5G3Q7_9STRE</name>
<accession>A0A4R5G3Q7</accession>
<dbReference type="PROSITE" id="PS51078">
    <property type="entry name" value="ICLR_ED"/>
    <property type="match status" value="1"/>
</dbReference>
<feature type="domain" description="HTH iclR-type" evidence="4">
    <location>
        <begin position="1"/>
        <end position="57"/>
    </location>
</feature>
<dbReference type="InterPro" id="IPR036388">
    <property type="entry name" value="WH-like_DNA-bd_sf"/>
</dbReference>
<sequence>LKAADILDTLAKQGGKSLQQLSSETEITTSNLSKILETLMYIGYVIRDADKLYYLGSKFLEYQTQNIEAQRLLAISRPCLEKLQKTVDETVHLSVLENNKVVYIDKLEPSNKALYMSSRVGLSRDLYSTGMGKAVLSSFSADALDKYLSETKLIAKAKNTITDQKILKENLALIRQRGYSVDDEEQENDGYCIAVKIEDNRKVVGALSVSFPKFRYTEEYAQKVIDEINKAKLEIEKQM</sequence>
<dbReference type="InterPro" id="IPR005471">
    <property type="entry name" value="Tscrpt_reg_IclR_N"/>
</dbReference>
<dbReference type="SUPFAM" id="SSF46785">
    <property type="entry name" value="Winged helix' DNA-binding domain"/>
    <property type="match status" value="1"/>
</dbReference>
<dbReference type="AlphaFoldDB" id="A0A4R5G3Q7"/>
<keyword evidence="1" id="KW-0805">Transcription regulation</keyword>
<keyword evidence="7" id="KW-1185">Reference proteome</keyword>
<gene>
    <name evidence="6" type="ORF">E0E04_08965</name>
</gene>
<evidence type="ECO:0000313" key="7">
    <source>
        <dbReference type="Proteomes" id="UP000295231"/>
    </source>
</evidence>
<evidence type="ECO:0000256" key="3">
    <source>
        <dbReference type="ARBA" id="ARBA00023163"/>
    </source>
</evidence>
<evidence type="ECO:0000256" key="2">
    <source>
        <dbReference type="ARBA" id="ARBA00023125"/>
    </source>
</evidence>
<evidence type="ECO:0000256" key="1">
    <source>
        <dbReference type="ARBA" id="ARBA00023015"/>
    </source>
</evidence>
<dbReference type="Gene3D" id="3.30.450.40">
    <property type="match status" value="1"/>
</dbReference>
<dbReference type="Proteomes" id="UP000295231">
    <property type="component" value="Unassembled WGS sequence"/>
</dbReference>
<dbReference type="InterPro" id="IPR029016">
    <property type="entry name" value="GAF-like_dom_sf"/>
</dbReference>
<dbReference type="SMART" id="SM00346">
    <property type="entry name" value="HTH_ICLR"/>
    <property type="match status" value="1"/>
</dbReference>
<comment type="caution">
    <text evidence="6">The sequence shown here is derived from an EMBL/GenBank/DDBJ whole genome shotgun (WGS) entry which is preliminary data.</text>
</comment>
<evidence type="ECO:0000259" key="5">
    <source>
        <dbReference type="PROSITE" id="PS51078"/>
    </source>
</evidence>
<dbReference type="EMBL" id="SJWY01000329">
    <property type="protein sequence ID" value="TDE69517.1"/>
    <property type="molecule type" value="Genomic_DNA"/>
</dbReference>
<dbReference type="GO" id="GO:0003677">
    <property type="term" value="F:DNA binding"/>
    <property type="evidence" value="ECO:0007669"/>
    <property type="project" value="UniProtKB-KW"/>
</dbReference>
<dbReference type="GO" id="GO:0045892">
    <property type="term" value="P:negative regulation of DNA-templated transcription"/>
    <property type="evidence" value="ECO:0007669"/>
    <property type="project" value="TreeGrafter"/>
</dbReference>